<dbReference type="InterPro" id="IPR003661">
    <property type="entry name" value="HisK_dim/P_dom"/>
</dbReference>
<dbReference type="InterPro" id="IPR036890">
    <property type="entry name" value="HATPase_C_sf"/>
</dbReference>
<accession>A0ABT8S6B5</accession>
<dbReference type="EMBL" id="JAUKVY010000014">
    <property type="protein sequence ID" value="MDO1534463.1"/>
    <property type="molecule type" value="Genomic_DNA"/>
</dbReference>
<dbReference type="Gene3D" id="6.10.340.10">
    <property type="match status" value="1"/>
</dbReference>
<comment type="function">
    <text evidence="14">Member of a two-component regulatory system.</text>
</comment>
<name>A0ABT8S6B5_9BURK</name>
<evidence type="ECO:0000256" key="12">
    <source>
        <dbReference type="ARBA" id="ARBA00023012"/>
    </source>
</evidence>
<evidence type="ECO:0000256" key="8">
    <source>
        <dbReference type="ARBA" id="ARBA00022741"/>
    </source>
</evidence>
<dbReference type="SUPFAM" id="SSF55874">
    <property type="entry name" value="ATPase domain of HSP90 chaperone/DNA topoisomerase II/histidine kinase"/>
    <property type="match status" value="1"/>
</dbReference>
<dbReference type="CDD" id="cd00082">
    <property type="entry name" value="HisKA"/>
    <property type="match status" value="1"/>
</dbReference>
<keyword evidence="8 14" id="KW-0547">Nucleotide-binding</keyword>
<evidence type="ECO:0000256" key="6">
    <source>
        <dbReference type="ARBA" id="ARBA00022679"/>
    </source>
</evidence>
<organism evidence="17 18">
    <name type="scientific">Variovorax ginsengisoli</name>
    <dbReference type="NCBI Taxonomy" id="363844"/>
    <lineage>
        <taxon>Bacteria</taxon>
        <taxon>Pseudomonadati</taxon>
        <taxon>Pseudomonadota</taxon>
        <taxon>Betaproteobacteria</taxon>
        <taxon>Burkholderiales</taxon>
        <taxon>Comamonadaceae</taxon>
        <taxon>Variovorax</taxon>
    </lineage>
</organism>
<keyword evidence="6 14" id="KW-0808">Transferase</keyword>
<gene>
    <name evidence="17" type="ORF">Q2T77_19415</name>
</gene>
<keyword evidence="7 14" id="KW-0812">Transmembrane</keyword>
<keyword evidence="13 14" id="KW-0472">Membrane</keyword>
<evidence type="ECO:0000256" key="13">
    <source>
        <dbReference type="ARBA" id="ARBA00023136"/>
    </source>
</evidence>
<evidence type="ECO:0000256" key="3">
    <source>
        <dbReference type="ARBA" id="ARBA00022475"/>
    </source>
</evidence>
<keyword evidence="9 14" id="KW-0418">Kinase</keyword>
<keyword evidence="11 14" id="KW-1133">Transmembrane helix</keyword>
<dbReference type="GO" id="GO:0004673">
    <property type="term" value="F:protein histidine kinase activity"/>
    <property type="evidence" value="ECO:0007669"/>
    <property type="project" value="UniProtKB-EC"/>
</dbReference>
<evidence type="ECO:0000256" key="9">
    <source>
        <dbReference type="ARBA" id="ARBA00022777"/>
    </source>
</evidence>
<dbReference type="InterPro" id="IPR050428">
    <property type="entry name" value="TCS_sensor_his_kinase"/>
</dbReference>
<dbReference type="Proteomes" id="UP001169027">
    <property type="component" value="Unassembled WGS sequence"/>
</dbReference>
<dbReference type="SMART" id="SM00388">
    <property type="entry name" value="HisKA"/>
    <property type="match status" value="1"/>
</dbReference>
<evidence type="ECO:0000256" key="1">
    <source>
        <dbReference type="ARBA" id="ARBA00000085"/>
    </source>
</evidence>
<evidence type="ECO:0000256" key="2">
    <source>
        <dbReference type="ARBA" id="ARBA00004533"/>
    </source>
</evidence>
<evidence type="ECO:0000256" key="5">
    <source>
        <dbReference type="ARBA" id="ARBA00022553"/>
    </source>
</evidence>
<evidence type="ECO:0000256" key="14">
    <source>
        <dbReference type="RuleBase" id="RU364088"/>
    </source>
</evidence>
<sequence length="457" mass="49197">MRNSIAIRLAAMFAAAALVAFALLGGALHRVLSGELARHQQAQIDGRLEDMAYMLEHGRAAGLGERIRDKLDTLGAADPRTRSWLASDDPAFRYGEDLPLVEAAITAGRDSVELPVGTPPRLTRMRIRGGELAANGARPAVRYIAGVDAEPFGDTLRTFETAVVLLTLAGTALAAALGYWIARIGLGPVQRLSADAQRIGPDDRARRLQLPALPRELSDLGSSFNAALDRLDAAYRQLATFSDDVAHELRTPLANLIGQTQVALARERNADALREVLQSNLEELERLRAIVADMLFLARAEQGVRARDLVASSIAQEVGKTVEFLDLLLDEAGMSVQVEGDAVAPIETSLFRRALTNLLQNAIQHSRPGSRVVVRIGGDERSAAVSFSNPSAPIAPEQLPRLFDRFYRVDSSRRNSGENHGLGLSIVKAVAVMHNGTVFARSDNGITTVGFSVALKA</sequence>
<dbReference type="EC" id="2.7.13.3" evidence="14"/>
<reference evidence="17" key="1">
    <citation type="submission" date="2023-06" db="EMBL/GenBank/DDBJ databases">
        <authorList>
            <person name="Jiang Y."/>
            <person name="Liu Q."/>
        </authorList>
    </citation>
    <scope>NUCLEOTIDE SEQUENCE</scope>
    <source>
        <strain evidence="17">CGMCC 1.12090</strain>
    </source>
</reference>
<dbReference type="RefSeq" id="WP_301812152.1">
    <property type="nucleotide sequence ID" value="NZ_JAUJZH010000014.1"/>
</dbReference>
<keyword evidence="5" id="KW-0597">Phosphoprotein</keyword>
<dbReference type="InterPro" id="IPR006290">
    <property type="entry name" value="CztS_silS_copS"/>
</dbReference>
<keyword evidence="3 14" id="KW-1003">Cell membrane</keyword>
<dbReference type="InterPro" id="IPR003660">
    <property type="entry name" value="HAMP_dom"/>
</dbReference>
<dbReference type="Pfam" id="PF00512">
    <property type="entry name" value="HisKA"/>
    <property type="match status" value="1"/>
</dbReference>
<dbReference type="InterPro" id="IPR003594">
    <property type="entry name" value="HATPase_dom"/>
</dbReference>
<feature type="domain" description="Histidine kinase" evidence="15">
    <location>
        <begin position="244"/>
        <end position="457"/>
    </location>
</feature>
<keyword evidence="4 14" id="KW-0997">Cell inner membrane</keyword>
<dbReference type="SMART" id="SM00387">
    <property type="entry name" value="HATPase_c"/>
    <property type="match status" value="1"/>
</dbReference>
<evidence type="ECO:0000256" key="11">
    <source>
        <dbReference type="ARBA" id="ARBA00022989"/>
    </source>
</evidence>
<evidence type="ECO:0000259" key="16">
    <source>
        <dbReference type="PROSITE" id="PS50885"/>
    </source>
</evidence>
<keyword evidence="10 14" id="KW-0067">ATP-binding</keyword>
<dbReference type="PROSITE" id="PS50885">
    <property type="entry name" value="HAMP"/>
    <property type="match status" value="1"/>
</dbReference>
<keyword evidence="18" id="KW-1185">Reference proteome</keyword>
<keyword evidence="12 14" id="KW-0902">Two-component regulatory system</keyword>
<dbReference type="Pfam" id="PF00672">
    <property type="entry name" value="HAMP"/>
    <property type="match status" value="1"/>
</dbReference>
<dbReference type="Gene3D" id="1.10.287.130">
    <property type="match status" value="1"/>
</dbReference>
<evidence type="ECO:0000256" key="4">
    <source>
        <dbReference type="ARBA" id="ARBA00022519"/>
    </source>
</evidence>
<evidence type="ECO:0000259" key="15">
    <source>
        <dbReference type="PROSITE" id="PS50109"/>
    </source>
</evidence>
<dbReference type="InterPro" id="IPR036097">
    <property type="entry name" value="HisK_dim/P_sf"/>
</dbReference>
<dbReference type="Gene3D" id="3.30.565.10">
    <property type="entry name" value="Histidine kinase-like ATPase, C-terminal domain"/>
    <property type="match status" value="1"/>
</dbReference>
<protein>
    <recommendedName>
        <fullName evidence="14">Sensor protein</fullName>
        <ecNumber evidence="14">2.7.13.3</ecNumber>
    </recommendedName>
</protein>
<evidence type="ECO:0000313" key="17">
    <source>
        <dbReference type="EMBL" id="MDO1534463.1"/>
    </source>
</evidence>
<dbReference type="InterPro" id="IPR005467">
    <property type="entry name" value="His_kinase_dom"/>
</dbReference>
<comment type="caution">
    <text evidence="17">The sequence shown here is derived from an EMBL/GenBank/DDBJ whole genome shotgun (WGS) entry which is preliminary data.</text>
</comment>
<evidence type="ECO:0000313" key="18">
    <source>
        <dbReference type="Proteomes" id="UP001169027"/>
    </source>
</evidence>
<dbReference type="PANTHER" id="PTHR45436:SF9">
    <property type="entry name" value="SENSOR PROTEIN"/>
    <property type="match status" value="1"/>
</dbReference>
<dbReference type="SUPFAM" id="SSF47384">
    <property type="entry name" value="Homodimeric domain of signal transducing histidine kinase"/>
    <property type="match status" value="1"/>
</dbReference>
<feature type="transmembrane region" description="Helical" evidence="14">
    <location>
        <begin position="162"/>
        <end position="182"/>
    </location>
</feature>
<dbReference type="PANTHER" id="PTHR45436">
    <property type="entry name" value="SENSOR HISTIDINE KINASE YKOH"/>
    <property type="match status" value="1"/>
</dbReference>
<evidence type="ECO:0000256" key="10">
    <source>
        <dbReference type="ARBA" id="ARBA00022840"/>
    </source>
</evidence>
<feature type="domain" description="HAMP" evidence="16">
    <location>
        <begin position="183"/>
        <end position="236"/>
    </location>
</feature>
<comment type="subcellular location">
    <subcellularLocation>
        <location evidence="2 14">Cell inner membrane</location>
    </subcellularLocation>
</comment>
<dbReference type="SMART" id="SM00304">
    <property type="entry name" value="HAMP"/>
    <property type="match status" value="1"/>
</dbReference>
<dbReference type="NCBIfam" id="TIGR01386">
    <property type="entry name" value="cztS_silS_copS"/>
    <property type="match status" value="1"/>
</dbReference>
<dbReference type="Pfam" id="PF02518">
    <property type="entry name" value="HATPase_c"/>
    <property type="match status" value="1"/>
</dbReference>
<comment type="catalytic activity">
    <reaction evidence="1 14">
        <text>ATP + protein L-histidine = ADP + protein N-phospho-L-histidine.</text>
        <dbReference type="EC" id="2.7.13.3"/>
    </reaction>
</comment>
<proteinExistence type="predicted"/>
<evidence type="ECO:0000256" key="7">
    <source>
        <dbReference type="ARBA" id="ARBA00022692"/>
    </source>
</evidence>
<dbReference type="PROSITE" id="PS50109">
    <property type="entry name" value="HIS_KIN"/>
    <property type="match status" value="1"/>
</dbReference>